<dbReference type="InterPro" id="IPR008930">
    <property type="entry name" value="Terpenoid_cyclase/PrenylTrfase"/>
</dbReference>
<dbReference type="InterPro" id="IPR044814">
    <property type="entry name" value="Terpene_cyclase_plant_C1"/>
</dbReference>
<dbReference type="InterPro" id="IPR034741">
    <property type="entry name" value="Terpene_cyclase-like_1_C"/>
</dbReference>
<dbReference type="InterPro" id="IPR001906">
    <property type="entry name" value="Terpene_synth_N"/>
</dbReference>
<evidence type="ECO:0000256" key="1">
    <source>
        <dbReference type="ARBA" id="ARBA00001946"/>
    </source>
</evidence>
<dbReference type="EMBL" id="CAMGYJ010000005">
    <property type="protein sequence ID" value="CAI0409695.1"/>
    <property type="molecule type" value="Genomic_DNA"/>
</dbReference>
<dbReference type="SUPFAM" id="SSF48576">
    <property type="entry name" value="Terpenoid synthases"/>
    <property type="match status" value="1"/>
</dbReference>
<evidence type="ECO:0000259" key="6">
    <source>
        <dbReference type="Pfam" id="PF03936"/>
    </source>
</evidence>
<protein>
    <submittedName>
        <fullName evidence="7">Uncharacterized protein</fullName>
    </submittedName>
</protein>
<evidence type="ECO:0000313" key="7">
    <source>
        <dbReference type="EMBL" id="CAI0409695.1"/>
    </source>
</evidence>
<evidence type="ECO:0000256" key="4">
    <source>
        <dbReference type="ARBA" id="ARBA00023239"/>
    </source>
</evidence>
<dbReference type="PANTHER" id="PTHR31225:SF113">
    <property type="entry name" value="TERPENE SYNTHASE 3-RELATED"/>
    <property type="match status" value="1"/>
</dbReference>
<dbReference type="InterPro" id="IPR050148">
    <property type="entry name" value="Terpene_synthase-like"/>
</dbReference>
<dbReference type="FunFam" id="1.50.10.130:FF:000001">
    <property type="entry name" value="Isoprene synthase, chloroplastic"/>
    <property type="match status" value="1"/>
</dbReference>
<keyword evidence="3" id="KW-0460">Magnesium</keyword>
<evidence type="ECO:0000256" key="3">
    <source>
        <dbReference type="ARBA" id="ARBA00022842"/>
    </source>
</evidence>
<feature type="domain" description="Terpene synthase N-terminal" evidence="5">
    <location>
        <begin position="25"/>
        <end position="208"/>
    </location>
</feature>
<organism evidence="7 8">
    <name type="scientific">Linum tenue</name>
    <dbReference type="NCBI Taxonomy" id="586396"/>
    <lineage>
        <taxon>Eukaryota</taxon>
        <taxon>Viridiplantae</taxon>
        <taxon>Streptophyta</taxon>
        <taxon>Embryophyta</taxon>
        <taxon>Tracheophyta</taxon>
        <taxon>Spermatophyta</taxon>
        <taxon>Magnoliopsida</taxon>
        <taxon>eudicotyledons</taxon>
        <taxon>Gunneridae</taxon>
        <taxon>Pentapetalae</taxon>
        <taxon>rosids</taxon>
        <taxon>fabids</taxon>
        <taxon>Malpighiales</taxon>
        <taxon>Linaceae</taxon>
        <taxon>Linum</taxon>
    </lineage>
</organism>
<dbReference type="Pfam" id="PF01397">
    <property type="entry name" value="Terpene_synth"/>
    <property type="match status" value="1"/>
</dbReference>
<comment type="cofactor">
    <cofactor evidence="1">
        <name>Mg(2+)</name>
        <dbReference type="ChEBI" id="CHEBI:18420"/>
    </cofactor>
</comment>
<dbReference type="GO" id="GO:0010333">
    <property type="term" value="F:terpene synthase activity"/>
    <property type="evidence" value="ECO:0007669"/>
    <property type="project" value="InterPro"/>
</dbReference>
<dbReference type="Proteomes" id="UP001154282">
    <property type="component" value="Unassembled WGS sequence"/>
</dbReference>
<dbReference type="PANTHER" id="PTHR31225">
    <property type="entry name" value="OS04G0344100 PROTEIN-RELATED"/>
    <property type="match status" value="1"/>
</dbReference>
<feature type="domain" description="Terpene synthase metal-binding" evidence="6">
    <location>
        <begin position="266"/>
        <end position="503"/>
    </location>
</feature>
<keyword evidence="2" id="KW-0479">Metal-binding</keyword>
<dbReference type="AlphaFoldDB" id="A0AAV0JL09"/>
<sequence>MAAAGTVATTSSAPKRRTAEFHESVWGDFFITHVPQTHEVVNGWNEQIEVLKSNIAGMLSSHADNKTLDLIDIIERLGIDYHFEKEIELIFRQEYVKITSDGDDYNDDDLYTVALRFRLLRQHGCNISSDIFKRFKTSDHEGDELKQEIVSDVEGMLSLYEAGYLRTHGESILDEAIAFTKPHLAAAAGAEDLKLADSTLADRIAHALKWPHRKGMKRVEHHFFISIYEQTQGHDEALLKLAKLSFNVVQHLYQKELKVLTKWWIELDLPKRTSYARDKLVEVYFWAMGCLWKPKYSLARFCFTRVTTVGSVYDDTYDAYGTIEELEKFTAAIHRWDTSMQGIEPKMKIIFEAITDSYDIIHEMAKEEFGRSYCWDYGKPALRNAVRLYLEEARWLDKNYVPTLEEYRRVSSLSTLYQWVAFAAFCGMGESAPKEVFDWLFTEPKLLVASSEHCRLMDDVVSHEFEQDRGHSPSSVECYMMQYGVSRKEAIDALNDLVEENWKIINGELLNPPAHVPKEILLMFLGFAQIMEALYADGDGYTNSETTTKDMLTALLVTPFHV</sequence>
<dbReference type="SFLD" id="SFLDS00005">
    <property type="entry name" value="Isoprenoid_Synthase_Type_I"/>
    <property type="match status" value="1"/>
</dbReference>
<dbReference type="Gene3D" id="1.10.600.10">
    <property type="entry name" value="Farnesyl Diphosphate Synthase"/>
    <property type="match status" value="1"/>
</dbReference>
<name>A0AAV0JL09_9ROSI</name>
<dbReference type="Pfam" id="PF03936">
    <property type="entry name" value="Terpene_synth_C"/>
    <property type="match status" value="1"/>
</dbReference>
<keyword evidence="4" id="KW-0456">Lyase</keyword>
<gene>
    <name evidence="7" type="ORF">LITE_LOCUS14477</name>
</gene>
<proteinExistence type="predicted"/>
<dbReference type="Gene3D" id="1.50.10.130">
    <property type="entry name" value="Terpene synthase, N-terminal domain"/>
    <property type="match status" value="1"/>
</dbReference>
<accession>A0AAV0JL09</accession>
<dbReference type="InterPro" id="IPR036965">
    <property type="entry name" value="Terpene_synth_N_sf"/>
</dbReference>
<dbReference type="GO" id="GO:0000287">
    <property type="term" value="F:magnesium ion binding"/>
    <property type="evidence" value="ECO:0007669"/>
    <property type="project" value="InterPro"/>
</dbReference>
<keyword evidence="8" id="KW-1185">Reference proteome</keyword>
<evidence type="ECO:0000313" key="8">
    <source>
        <dbReference type="Proteomes" id="UP001154282"/>
    </source>
</evidence>
<dbReference type="CDD" id="cd00684">
    <property type="entry name" value="Terpene_cyclase_plant_C1"/>
    <property type="match status" value="1"/>
</dbReference>
<dbReference type="SUPFAM" id="SSF48239">
    <property type="entry name" value="Terpenoid cyclases/Protein prenyltransferases"/>
    <property type="match status" value="1"/>
</dbReference>
<evidence type="ECO:0000256" key="2">
    <source>
        <dbReference type="ARBA" id="ARBA00022723"/>
    </source>
</evidence>
<evidence type="ECO:0000259" key="5">
    <source>
        <dbReference type="Pfam" id="PF01397"/>
    </source>
</evidence>
<dbReference type="GO" id="GO:0120251">
    <property type="term" value="P:hydrocarbon biosynthetic process"/>
    <property type="evidence" value="ECO:0007669"/>
    <property type="project" value="UniProtKB-ARBA"/>
</dbReference>
<dbReference type="GO" id="GO:0016102">
    <property type="term" value="P:diterpenoid biosynthetic process"/>
    <property type="evidence" value="ECO:0007669"/>
    <property type="project" value="InterPro"/>
</dbReference>
<dbReference type="InterPro" id="IPR008949">
    <property type="entry name" value="Isoprenoid_synthase_dom_sf"/>
</dbReference>
<dbReference type="InterPro" id="IPR005630">
    <property type="entry name" value="Terpene_synthase_metal-bd"/>
</dbReference>
<dbReference type="FunFam" id="1.10.600.10:FF:000007">
    <property type="entry name" value="Isoprene synthase, chloroplastic"/>
    <property type="match status" value="1"/>
</dbReference>
<dbReference type="SFLD" id="SFLDG01019">
    <property type="entry name" value="Terpene_Cyclase_Like_1_C_Termi"/>
    <property type="match status" value="1"/>
</dbReference>
<comment type="caution">
    <text evidence="7">The sequence shown here is derived from an EMBL/GenBank/DDBJ whole genome shotgun (WGS) entry which is preliminary data.</text>
</comment>
<reference evidence="7" key="1">
    <citation type="submission" date="2022-08" db="EMBL/GenBank/DDBJ databases">
        <authorList>
            <person name="Gutierrez-Valencia J."/>
        </authorList>
    </citation>
    <scope>NUCLEOTIDE SEQUENCE</scope>
</reference>